<dbReference type="RefSeq" id="WP_344755942.1">
    <property type="nucleotide sequence ID" value="NZ_BAABBW010000005.1"/>
</dbReference>
<sequence length="167" mass="18536">MLSVRGSRELQAVLLALRGAQREVRNDINKTARQKARPMWTEALAAHIENVHDEPMIVRGASVAVGVRQVRLKAAQSRKPLRGGLDPATNWAADEFGTRNRQKTYTRTSTRGRRYEVTAWVGRSLPGRQKHGRVAMAAASIVGTKIVGLWVRVVVDTFRAAAQDDRS</sequence>
<proteinExistence type="predicted"/>
<dbReference type="Proteomes" id="UP001501079">
    <property type="component" value="Unassembled WGS sequence"/>
</dbReference>
<organism evidence="1 2">
    <name type="scientific">Gryllotalpicola koreensis</name>
    <dbReference type="NCBI Taxonomy" id="993086"/>
    <lineage>
        <taxon>Bacteria</taxon>
        <taxon>Bacillati</taxon>
        <taxon>Actinomycetota</taxon>
        <taxon>Actinomycetes</taxon>
        <taxon>Micrococcales</taxon>
        <taxon>Microbacteriaceae</taxon>
        <taxon>Gryllotalpicola</taxon>
    </lineage>
</organism>
<name>A0ABP8A6R3_9MICO</name>
<protein>
    <recommendedName>
        <fullName evidence="3">HK97 gp10 family phage protein</fullName>
    </recommendedName>
</protein>
<dbReference type="EMBL" id="BAABBW010000005">
    <property type="protein sequence ID" value="GAA4178944.1"/>
    <property type="molecule type" value="Genomic_DNA"/>
</dbReference>
<evidence type="ECO:0000313" key="1">
    <source>
        <dbReference type="EMBL" id="GAA4178944.1"/>
    </source>
</evidence>
<accession>A0ABP8A6R3</accession>
<reference evidence="2" key="1">
    <citation type="journal article" date="2019" name="Int. J. Syst. Evol. Microbiol.">
        <title>The Global Catalogue of Microorganisms (GCM) 10K type strain sequencing project: providing services to taxonomists for standard genome sequencing and annotation.</title>
        <authorList>
            <consortium name="The Broad Institute Genomics Platform"/>
            <consortium name="The Broad Institute Genome Sequencing Center for Infectious Disease"/>
            <person name="Wu L."/>
            <person name="Ma J."/>
        </authorList>
    </citation>
    <scope>NUCLEOTIDE SEQUENCE [LARGE SCALE GENOMIC DNA]</scope>
    <source>
        <strain evidence="2">JCM 17591</strain>
    </source>
</reference>
<evidence type="ECO:0000313" key="2">
    <source>
        <dbReference type="Proteomes" id="UP001501079"/>
    </source>
</evidence>
<gene>
    <name evidence="1" type="ORF">GCM10022287_30370</name>
</gene>
<keyword evidence="2" id="KW-1185">Reference proteome</keyword>
<comment type="caution">
    <text evidence="1">The sequence shown here is derived from an EMBL/GenBank/DDBJ whole genome shotgun (WGS) entry which is preliminary data.</text>
</comment>
<evidence type="ECO:0008006" key="3">
    <source>
        <dbReference type="Google" id="ProtNLM"/>
    </source>
</evidence>